<dbReference type="InterPro" id="IPR023749">
    <property type="entry name" value="DjlA"/>
</dbReference>
<dbReference type="PRINTS" id="PR00625">
    <property type="entry name" value="JDOMAIN"/>
</dbReference>
<comment type="subunit">
    <text evidence="7">Homodimer.</text>
</comment>
<dbReference type="GO" id="GO:0005886">
    <property type="term" value="C:plasma membrane"/>
    <property type="evidence" value="ECO:0007669"/>
    <property type="project" value="UniProtKB-SubCell"/>
</dbReference>
<comment type="subcellular location">
    <subcellularLocation>
        <location evidence="7">Cell inner membrane</location>
        <topology evidence="7">Single-pass type III membrane protein</topology>
    </subcellularLocation>
</comment>
<feature type="topological domain" description="Cytoplasmic" evidence="7">
    <location>
        <begin position="46"/>
        <end position="279"/>
    </location>
</feature>
<keyword evidence="5 7" id="KW-0472">Membrane</keyword>
<dbReference type="PROSITE" id="PS50076">
    <property type="entry name" value="DNAJ_2"/>
    <property type="match status" value="1"/>
</dbReference>
<name>A0A841HPQ4_9GAMM</name>
<dbReference type="PANTHER" id="PTHR24074">
    <property type="entry name" value="CO-CHAPERONE PROTEIN DJLA"/>
    <property type="match status" value="1"/>
</dbReference>
<dbReference type="AlphaFoldDB" id="A0A841HPQ4"/>
<dbReference type="InterPro" id="IPR050817">
    <property type="entry name" value="DjlA_DnaK_co-chaperone"/>
</dbReference>
<comment type="caution">
    <text evidence="9">The sequence shown here is derived from an EMBL/GenBank/DDBJ whole genome shotgun (WGS) entry which is preliminary data.</text>
</comment>
<keyword evidence="10" id="KW-1185">Reference proteome</keyword>
<dbReference type="InterPro" id="IPR001623">
    <property type="entry name" value="DnaJ_domain"/>
</dbReference>
<dbReference type="CDD" id="cd07316">
    <property type="entry name" value="terB_like_DjlA"/>
    <property type="match status" value="1"/>
</dbReference>
<dbReference type="HAMAP" id="MF_01153">
    <property type="entry name" value="DjlA"/>
    <property type="match status" value="1"/>
</dbReference>
<keyword evidence="6 7" id="KW-0143">Chaperone</keyword>
<evidence type="ECO:0000256" key="1">
    <source>
        <dbReference type="ARBA" id="ARBA00022475"/>
    </source>
</evidence>
<gene>
    <name evidence="7" type="primary">djlA</name>
    <name evidence="9" type="ORF">HNQ60_003200</name>
</gene>
<comment type="domain">
    <text evidence="7">The transmembrane domain is a dimerization domain.</text>
</comment>
<protein>
    <recommendedName>
        <fullName evidence="7">Co-chaperone protein DjlA</fullName>
    </recommendedName>
</protein>
<accession>A0A841HPQ4</accession>
<dbReference type="Gene3D" id="1.10.287.110">
    <property type="entry name" value="DnaJ domain"/>
    <property type="match status" value="1"/>
</dbReference>
<reference evidence="9 10" key="1">
    <citation type="submission" date="2020-08" db="EMBL/GenBank/DDBJ databases">
        <title>Genomic Encyclopedia of Type Strains, Phase IV (KMG-IV): sequencing the most valuable type-strain genomes for metagenomic binning, comparative biology and taxonomic classification.</title>
        <authorList>
            <person name="Goeker M."/>
        </authorList>
    </citation>
    <scope>NUCLEOTIDE SEQUENCE [LARGE SCALE GENOMIC DNA]</scope>
    <source>
        <strain evidence="9 10">DSM 26723</strain>
    </source>
</reference>
<evidence type="ECO:0000313" key="9">
    <source>
        <dbReference type="EMBL" id="MBB6094319.1"/>
    </source>
</evidence>
<keyword evidence="3 7" id="KW-0812">Transmembrane</keyword>
<dbReference type="Proteomes" id="UP000588068">
    <property type="component" value="Unassembled WGS sequence"/>
</dbReference>
<evidence type="ECO:0000256" key="6">
    <source>
        <dbReference type="ARBA" id="ARBA00023186"/>
    </source>
</evidence>
<feature type="topological domain" description="Periplasmic" evidence="7">
    <location>
        <begin position="1"/>
        <end position="21"/>
    </location>
</feature>
<evidence type="ECO:0000259" key="8">
    <source>
        <dbReference type="PROSITE" id="PS50076"/>
    </source>
</evidence>
<evidence type="ECO:0000313" key="10">
    <source>
        <dbReference type="Proteomes" id="UP000588068"/>
    </source>
</evidence>
<dbReference type="NCBIfam" id="NF006948">
    <property type="entry name" value="PRK09430.1"/>
    <property type="match status" value="1"/>
</dbReference>
<evidence type="ECO:0000256" key="4">
    <source>
        <dbReference type="ARBA" id="ARBA00022989"/>
    </source>
</evidence>
<evidence type="ECO:0000256" key="7">
    <source>
        <dbReference type="HAMAP-Rule" id="MF_01153"/>
    </source>
</evidence>
<evidence type="ECO:0000256" key="5">
    <source>
        <dbReference type="ARBA" id="ARBA00023136"/>
    </source>
</evidence>
<organism evidence="9 10">
    <name type="scientific">Povalibacter uvarum</name>
    <dbReference type="NCBI Taxonomy" id="732238"/>
    <lineage>
        <taxon>Bacteria</taxon>
        <taxon>Pseudomonadati</taxon>
        <taxon>Pseudomonadota</taxon>
        <taxon>Gammaproteobacteria</taxon>
        <taxon>Steroidobacterales</taxon>
        <taxon>Steroidobacteraceae</taxon>
        <taxon>Povalibacter</taxon>
    </lineage>
</organism>
<dbReference type="EMBL" id="JACHHZ010000003">
    <property type="protein sequence ID" value="MBB6094319.1"/>
    <property type="molecule type" value="Genomic_DNA"/>
</dbReference>
<dbReference type="SMART" id="SM00271">
    <property type="entry name" value="DnaJ"/>
    <property type="match status" value="1"/>
</dbReference>
<dbReference type="Pfam" id="PF05099">
    <property type="entry name" value="TerB"/>
    <property type="match status" value="1"/>
</dbReference>
<sequence length="279" mass="31130">MASRFMGSNPRADERMMWQGKALGAVVGVFAAGPVGALFGTFIGHLFDVEAETRLRSARPREAALGVQEAFFRATFQAMGRVAKADGRVSEEEIRAARAMMNELRLGEREIRFAIELFNEGKSPEFPLETALQQLYRVCRNRPDLCRMFVQIQLQAALWGGGLNPAARKVLSRVCEALDVSAYELVQMEALLRMQQSAHQAHDTRAAADRVAQAYEVLGVAANASDSEVTKAYRRLMNQNHPDKLHAKGLPESMMKMAEEKTRQIRAAYEVLRDARGMK</sequence>
<dbReference type="Gene3D" id="1.10.3680.10">
    <property type="entry name" value="TerB-like"/>
    <property type="match status" value="1"/>
</dbReference>
<evidence type="ECO:0000256" key="2">
    <source>
        <dbReference type="ARBA" id="ARBA00022519"/>
    </source>
</evidence>
<dbReference type="Pfam" id="PF00226">
    <property type="entry name" value="DnaJ"/>
    <property type="match status" value="1"/>
</dbReference>
<evidence type="ECO:0000256" key="3">
    <source>
        <dbReference type="ARBA" id="ARBA00022692"/>
    </source>
</evidence>
<dbReference type="InterPro" id="IPR007791">
    <property type="entry name" value="DjlA_N"/>
</dbReference>
<feature type="domain" description="J" evidence="8">
    <location>
        <begin position="213"/>
        <end position="279"/>
    </location>
</feature>
<dbReference type="GO" id="GO:0051087">
    <property type="term" value="F:protein-folding chaperone binding"/>
    <property type="evidence" value="ECO:0007669"/>
    <property type="project" value="InterPro"/>
</dbReference>
<keyword evidence="2 7" id="KW-0997">Cell inner membrane</keyword>
<dbReference type="CDD" id="cd06257">
    <property type="entry name" value="DnaJ"/>
    <property type="match status" value="1"/>
</dbReference>
<dbReference type="InterPro" id="IPR029024">
    <property type="entry name" value="TerB-like"/>
</dbReference>
<keyword evidence="1 7" id="KW-1003">Cell membrane</keyword>
<proteinExistence type="inferred from homology"/>
<keyword evidence="4 7" id="KW-1133">Transmembrane helix</keyword>
<dbReference type="InterPro" id="IPR036869">
    <property type="entry name" value="J_dom_sf"/>
</dbReference>
<dbReference type="RefSeq" id="WP_184333482.1">
    <property type="nucleotide sequence ID" value="NZ_JACHHZ010000003.1"/>
</dbReference>
<comment type="function">
    <text evidence="7">Regulatory DnaK co-chaperone. Direct interaction between DnaK and DjlA is needed for the induction of the wcaABCDE operon, involved in the synthesis of a colanic acid polysaccharide capsule, possibly through activation of the RcsB/RcsC phosphotransfer signaling pathway. The colanic acid capsule may help the bacterium survive conditions outside the host.</text>
</comment>
<dbReference type="SUPFAM" id="SSF46565">
    <property type="entry name" value="Chaperone J-domain"/>
    <property type="match status" value="1"/>
</dbReference>